<dbReference type="GO" id="GO:0005576">
    <property type="term" value="C:extracellular region"/>
    <property type="evidence" value="ECO:0007669"/>
    <property type="project" value="TreeGrafter"/>
</dbReference>
<reference evidence="9" key="1">
    <citation type="submission" date="2023-08" db="EMBL/GenBank/DDBJ databases">
        <authorList>
            <person name="Chen Y."/>
            <person name="Shah S."/>
            <person name="Dougan E. K."/>
            <person name="Thang M."/>
            <person name="Chan C."/>
        </authorList>
    </citation>
    <scope>NUCLEOTIDE SEQUENCE</scope>
</reference>
<dbReference type="EMBL" id="CAUJNA010003715">
    <property type="protein sequence ID" value="CAJ1408344.1"/>
    <property type="molecule type" value="Genomic_DNA"/>
</dbReference>
<keyword evidence="4 6" id="KW-0326">Glycosidase</keyword>
<dbReference type="GO" id="GO:0009986">
    <property type="term" value="C:cell surface"/>
    <property type="evidence" value="ECO:0007669"/>
    <property type="project" value="TreeGrafter"/>
</dbReference>
<keyword evidence="2 6" id="KW-0378">Hydrolase</keyword>
<dbReference type="AlphaFoldDB" id="A0AA36JMG8"/>
<keyword evidence="7" id="KW-0732">Signal</keyword>
<dbReference type="InterPro" id="IPR017853">
    <property type="entry name" value="GH"/>
</dbReference>
<evidence type="ECO:0000256" key="5">
    <source>
        <dbReference type="ARBA" id="ARBA00023326"/>
    </source>
</evidence>
<keyword evidence="10" id="KW-1185">Reference proteome</keyword>
<feature type="domain" description="Glycoside hydrolase family 5" evidence="8">
    <location>
        <begin position="100"/>
        <end position="361"/>
    </location>
</feature>
<dbReference type="GO" id="GO:0009251">
    <property type="term" value="P:glucan catabolic process"/>
    <property type="evidence" value="ECO:0007669"/>
    <property type="project" value="TreeGrafter"/>
</dbReference>
<dbReference type="Proteomes" id="UP001178507">
    <property type="component" value="Unassembled WGS sequence"/>
</dbReference>
<evidence type="ECO:0000256" key="6">
    <source>
        <dbReference type="RuleBase" id="RU361153"/>
    </source>
</evidence>
<dbReference type="PANTHER" id="PTHR31297">
    <property type="entry name" value="GLUCAN ENDO-1,6-BETA-GLUCOSIDASE B"/>
    <property type="match status" value="1"/>
</dbReference>
<keyword evidence="3" id="KW-0119">Carbohydrate metabolism</keyword>
<gene>
    <name evidence="9" type="ORF">EVOR1521_LOCUS29782</name>
</gene>
<dbReference type="PANTHER" id="PTHR31297:SF41">
    <property type="entry name" value="ENDOGLUCANASE, PUTATIVE (AFU_ORTHOLOGUE AFUA_5G01830)-RELATED"/>
    <property type="match status" value="1"/>
</dbReference>
<evidence type="ECO:0000256" key="3">
    <source>
        <dbReference type="ARBA" id="ARBA00023277"/>
    </source>
</evidence>
<organism evidence="9 10">
    <name type="scientific">Effrenium voratum</name>
    <dbReference type="NCBI Taxonomy" id="2562239"/>
    <lineage>
        <taxon>Eukaryota</taxon>
        <taxon>Sar</taxon>
        <taxon>Alveolata</taxon>
        <taxon>Dinophyceae</taxon>
        <taxon>Suessiales</taxon>
        <taxon>Symbiodiniaceae</taxon>
        <taxon>Effrenium</taxon>
    </lineage>
</organism>
<dbReference type="InterPro" id="IPR050386">
    <property type="entry name" value="Glycosyl_hydrolase_5"/>
</dbReference>
<evidence type="ECO:0000256" key="1">
    <source>
        <dbReference type="ARBA" id="ARBA00005641"/>
    </source>
</evidence>
<dbReference type="GO" id="GO:0008422">
    <property type="term" value="F:beta-glucosidase activity"/>
    <property type="evidence" value="ECO:0007669"/>
    <property type="project" value="TreeGrafter"/>
</dbReference>
<evidence type="ECO:0000259" key="8">
    <source>
        <dbReference type="Pfam" id="PF00150"/>
    </source>
</evidence>
<accession>A0AA36JMG8</accession>
<sequence length="384" mass="43455">MPKMRLLAFLVLRALAEEACIGGIWGFPPTPAEEPDADALVQTLTHKVATNASVASHSSSSLDCSSVHVKMQRGINIGNTFDYPGSSRKVEDVSKHVKWAQEQGFQHIRLPVTWDGHFDADSSLAKSVTAVVDYAIGLGLYVVINTHHEKWLKDHYDGSKHFQDQFWNLWKDIATHFKNRSSLLIFEILNEPENAFGSWSGPWPKPFDQLSIDRTREINAVGYDAVRKVSQDRMVFLSPNAMANIATASYVYPNPTNLPGDGSDACLGVTVHTYDPWDFAGDTGHNSYYGTVERMKLGLYDVFRDLHIWQFGSGTKLYIGEYGVGRRECCYEERNSELVREYYRFVANHFRANGWACAAWDDPGWFAIYSKPEFGIHQHMLLPY</sequence>
<feature type="chain" id="PRO_5041210937" description="Glycoside hydrolase family 5 domain-containing protein" evidence="7">
    <location>
        <begin position="27"/>
        <end position="384"/>
    </location>
</feature>
<protein>
    <recommendedName>
        <fullName evidence="8">Glycoside hydrolase family 5 domain-containing protein</fullName>
    </recommendedName>
</protein>
<evidence type="ECO:0000256" key="4">
    <source>
        <dbReference type="ARBA" id="ARBA00023295"/>
    </source>
</evidence>
<keyword evidence="5" id="KW-0624">Polysaccharide degradation</keyword>
<comment type="caution">
    <text evidence="9">The sequence shown here is derived from an EMBL/GenBank/DDBJ whole genome shotgun (WGS) entry which is preliminary data.</text>
</comment>
<evidence type="ECO:0000313" key="9">
    <source>
        <dbReference type="EMBL" id="CAJ1408344.1"/>
    </source>
</evidence>
<evidence type="ECO:0000256" key="2">
    <source>
        <dbReference type="ARBA" id="ARBA00022801"/>
    </source>
</evidence>
<feature type="signal peptide" evidence="7">
    <location>
        <begin position="1"/>
        <end position="26"/>
    </location>
</feature>
<dbReference type="SUPFAM" id="SSF51445">
    <property type="entry name" value="(Trans)glycosidases"/>
    <property type="match status" value="1"/>
</dbReference>
<dbReference type="Gene3D" id="3.20.20.80">
    <property type="entry name" value="Glycosidases"/>
    <property type="match status" value="1"/>
</dbReference>
<evidence type="ECO:0000313" key="10">
    <source>
        <dbReference type="Proteomes" id="UP001178507"/>
    </source>
</evidence>
<evidence type="ECO:0000256" key="7">
    <source>
        <dbReference type="SAM" id="SignalP"/>
    </source>
</evidence>
<dbReference type="Pfam" id="PF00150">
    <property type="entry name" value="Cellulase"/>
    <property type="match status" value="1"/>
</dbReference>
<name>A0AA36JMG8_9DINO</name>
<proteinExistence type="inferred from homology"/>
<comment type="similarity">
    <text evidence="1 6">Belongs to the glycosyl hydrolase 5 (cellulase A) family.</text>
</comment>
<dbReference type="InterPro" id="IPR001547">
    <property type="entry name" value="Glyco_hydro_5"/>
</dbReference>